<keyword evidence="1" id="KW-0812">Transmembrane</keyword>
<reference evidence="2 3" key="1">
    <citation type="submission" date="2016-08" db="EMBL/GenBank/DDBJ databases">
        <title>Whole genome sequence of Mesorhizobium sp. strain UASWS1009 isolated from industrial sewage.</title>
        <authorList>
            <person name="Crovadore J."/>
            <person name="Calmin G."/>
            <person name="Chablais R."/>
            <person name="Cochard B."/>
            <person name="Lefort F."/>
        </authorList>
    </citation>
    <scope>NUCLEOTIDE SEQUENCE [LARGE SCALE GENOMIC DNA]</scope>
    <source>
        <strain evidence="2 3">UASWS1009</strain>
    </source>
</reference>
<name>A0A1C2DI54_9HYPH</name>
<gene>
    <name evidence="2" type="ORF">QV13_18380</name>
</gene>
<feature type="transmembrane region" description="Helical" evidence="1">
    <location>
        <begin position="22"/>
        <end position="43"/>
    </location>
</feature>
<keyword evidence="1" id="KW-0472">Membrane</keyword>
<comment type="caution">
    <text evidence="2">The sequence shown here is derived from an EMBL/GenBank/DDBJ whole genome shotgun (WGS) entry which is preliminary data.</text>
</comment>
<evidence type="ECO:0000313" key="2">
    <source>
        <dbReference type="EMBL" id="OCX14440.1"/>
    </source>
</evidence>
<keyword evidence="1" id="KW-1133">Transmembrane helix</keyword>
<dbReference type="RefSeq" id="WP_024926562.1">
    <property type="nucleotide sequence ID" value="NZ_MDEO01000035.1"/>
</dbReference>
<evidence type="ECO:0008006" key="4">
    <source>
        <dbReference type="Google" id="ProtNLM"/>
    </source>
</evidence>
<dbReference type="STRING" id="1566387.QV13_18380"/>
<evidence type="ECO:0000256" key="1">
    <source>
        <dbReference type="SAM" id="Phobius"/>
    </source>
</evidence>
<organism evidence="2 3">
    <name type="scientific">Mesorhizobium hungaricum</name>
    <dbReference type="NCBI Taxonomy" id="1566387"/>
    <lineage>
        <taxon>Bacteria</taxon>
        <taxon>Pseudomonadati</taxon>
        <taxon>Pseudomonadota</taxon>
        <taxon>Alphaproteobacteria</taxon>
        <taxon>Hyphomicrobiales</taxon>
        <taxon>Phyllobacteriaceae</taxon>
        <taxon>Mesorhizobium</taxon>
    </lineage>
</organism>
<dbReference type="AlphaFoldDB" id="A0A1C2DI54"/>
<dbReference type="OrthoDB" id="7959514at2"/>
<dbReference type="EMBL" id="MDEO01000035">
    <property type="protein sequence ID" value="OCX14440.1"/>
    <property type="molecule type" value="Genomic_DNA"/>
</dbReference>
<dbReference type="Proteomes" id="UP000094412">
    <property type="component" value="Unassembled WGS sequence"/>
</dbReference>
<proteinExistence type="predicted"/>
<accession>A0A1C2DI54</accession>
<sequence length="246" mass="26774">MSKPVADSHEFTVVDSTLMMKVLYGFAIVALLSATISVAGKWYGRSIAMGGYSDATTVHEIVIGNNVLAMPDNVIRFDKARRNGVAERLDLYVRYPRMDGYSAAARDEFNNASGNRTILFLTFEEQSMSRDMSGRFGPIYSSLIAKPGTPGPGGITLYGFNEKSGYLNEMLAVAERPGKDPFVARCLVGPSAEQSLAPCERDVLVGERLSLTYRFPKEFLADWQALDAAVLAFAAHGLKTGVAPKK</sequence>
<protein>
    <recommendedName>
        <fullName evidence="4">Transmembrane anchored protein</fullName>
    </recommendedName>
</protein>
<evidence type="ECO:0000313" key="3">
    <source>
        <dbReference type="Proteomes" id="UP000094412"/>
    </source>
</evidence>
<keyword evidence="3" id="KW-1185">Reference proteome</keyword>